<evidence type="ECO:0000313" key="2">
    <source>
        <dbReference type="EMBL" id="CAL4062241.1"/>
    </source>
</evidence>
<dbReference type="Gene3D" id="1.20.5.190">
    <property type="match status" value="2"/>
</dbReference>
<feature type="region of interest" description="Disordered" evidence="1">
    <location>
        <begin position="483"/>
        <end position="537"/>
    </location>
</feature>
<name>A0AAV2PN13_MEGNR</name>
<feature type="compositionally biased region" description="Low complexity" evidence="1">
    <location>
        <begin position="32"/>
        <end position="56"/>
    </location>
</feature>
<dbReference type="PANTHER" id="PTHR23335">
    <property type="entry name" value="CALMODULIN-BINDING TRANSCRIPTION ACTIVATOR CAMTA"/>
    <property type="match status" value="1"/>
</dbReference>
<proteinExistence type="predicted"/>
<dbReference type="GO" id="GO:0005634">
    <property type="term" value="C:nucleus"/>
    <property type="evidence" value="ECO:0007669"/>
    <property type="project" value="TreeGrafter"/>
</dbReference>
<organism evidence="2 3">
    <name type="scientific">Meganyctiphanes norvegica</name>
    <name type="common">Northern krill</name>
    <name type="synonym">Thysanopoda norvegica</name>
    <dbReference type="NCBI Taxonomy" id="48144"/>
    <lineage>
        <taxon>Eukaryota</taxon>
        <taxon>Metazoa</taxon>
        <taxon>Ecdysozoa</taxon>
        <taxon>Arthropoda</taxon>
        <taxon>Crustacea</taxon>
        <taxon>Multicrustacea</taxon>
        <taxon>Malacostraca</taxon>
        <taxon>Eumalacostraca</taxon>
        <taxon>Eucarida</taxon>
        <taxon>Euphausiacea</taxon>
        <taxon>Euphausiidae</taxon>
        <taxon>Meganyctiphanes</taxon>
    </lineage>
</organism>
<dbReference type="SUPFAM" id="SSF52540">
    <property type="entry name" value="P-loop containing nucleoside triphosphate hydrolases"/>
    <property type="match status" value="1"/>
</dbReference>
<sequence length="600" mass="68020">MNGHHALAEELKDLEKDQDQTGLAESLHSVPTSLCPTSSTETTSSSSTTSTLSITSPDVFLRPSPRRCDLRKQRHLSIDLPVSTDQSESSSKLGGGCPSPASSWTDTGSTRRGRLIKRPSVDSGINLANVDNYKRSSLDSGLDILQKYSRSDIPSSFLTLDNPCDDLDSPMALEFSAGQSPHESLSSEIAGLGANDETRVLTLAEQIIAALPERIKGDGEDVLMQLEGHSPVTEEPLSHSLDMDIILDDPPDTNPEFNFEFSDISCYRYIDVGTPSSSMSPASSSCLPSPASFTLESPSPPPTTADFSEFFQASNKDFSKDFSNLTLSDREQRELYEAAKTIQKAYRLYKGRKRILAEQDKERQAAVVIQNYYRRYKQFVYYRQMSRAATLIQNQFRSYCEHKRFKKSQEIGAHSSVNFSLRGSREATPIPTLKRTYSQRRQHQAARKIQQFMRQTKQKENEHWQPKERKWARWDRDAWERELPQHQQREQQHRQHWEQPCQPHIPWRPYSHSSSRDNGRATHWGSHAPHDNPTLYSPAQPLLMTKVTTKIFSESIRLENCQTLTDFKKLKAKRRLTGSTLAPDLLKLSSHILNSECGNQ</sequence>
<gene>
    <name evidence="2" type="ORF">MNOR_LOCUS2540</name>
</gene>
<feature type="compositionally biased region" description="Polar residues" evidence="1">
    <location>
        <begin position="100"/>
        <end position="110"/>
    </location>
</feature>
<dbReference type="PANTHER" id="PTHR23335:SF1">
    <property type="entry name" value="CALMODULIN-BINDING TRANSCRIPTION ACTIVATOR, ISOFORM F"/>
    <property type="match status" value="1"/>
</dbReference>
<evidence type="ECO:0000256" key="1">
    <source>
        <dbReference type="SAM" id="MobiDB-lite"/>
    </source>
</evidence>
<feature type="non-terminal residue" evidence="2">
    <location>
        <position position="600"/>
    </location>
</feature>
<accession>A0AAV2PN13</accession>
<feature type="region of interest" description="Disordered" evidence="1">
    <location>
        <begin position="1"/>
        <end position="114"/>
    </location>
</feature>
<dbReference type="GO" id="GO:0003712">
    <property type="term" value="F:transcription coregulator activity"/>
    <property type="evidence" value="ECO:0007669"/>
    <property type="project" value="TreeGrafter"/>
</dbReference>
<keyword evidence="3" id="KW-1185">Reference proteome</keyword>
<comment type="caution">
    <text evidence="2">The sequence shown here is derived from an EMBL/GenBank/DDBJ whole genome shotgun (WGS) entry which is preliminary data.</text>
</comment>
<protein>
    <submittedName>
        <fullName evidence="2">Uncharacterized protein</fullName>
    </submittedName>
</protein>
<dbReference type="GO" id="GO:0003690">
    <property type="term" value="F:double-stranded DNA binding"/>
    <property type="evidence" value="ECO:0007669"/>
    <property type="project" value="TreeGrafter"/>
</dbReference>
<dbReference type="PROSITE" id="PS50096">
    <property type="entry name" value="IQ"/>
    <property type="match status" value="1"/>
</dbReference>
<evidence type="ECO:0000313" key="3">
    <source>
        <dbReference type="Proteomes" id="UP001497623"/>
    </source>
</evidence>
<dbReference type="SMART" id="SM00015">
    <property type="entry name" value="IQ"/>
    <property type="match status" value="3"/>
</dbReference>
<dbReference type="AlphaFoldDB" id="A0AAV2PN13"/>
<dbReference type="Proteomes" id="UP001497623">
    <property type="component" value="Unassembled WGS sequence"/>
</dbReference>
<dbReference type="EMBL" id="CAXKWB010000785">
    <property type="protein sequence ID" value="CAL4062241.1"/>
    <property type="molecule type" value="Genomic_DNA"/>
</dbReference>
<reference evidence="2 3" key="1">
    <citation type="submission" date="2024-05" db="EMBL/GenBank/DDBJ databases">
        <authorList>
            <person name="Wallberg A."/>
        </authorList>
    </citation>
    <scope>NUCLEOTIDE SEQUENCE [LARGE SCALE GENOMIC DNA]</scope>
</reference>
<feature type="compositionally biased region" description="Basic and acidic residues" evidence="1">
    <location>
        <begin position="1"/>
        <end position="19"/>
    </location>
</feature>
<dbReference type="GO" id="GO:0006357">
    <property type="term" value="P:regulation of transcription by RNA polymerase II"/>
    <property type="evidence" value="ECO:0007669"/>
    <property type="project" value="TreeGrafter"/>
</dbReference>
<dbReference type="FunFam" id="1.20.5.190:FF:000065">
    <property type="entry name" value="Calmodulin-binding transcription activator (Camta), drome"/>
    <property type="match status" value="1"/>
</dbReference>
<dbReference type="CDD" id="cd23767">
    <property type="entry name" value="IQCD"/>
    <property type="match status" value="2"/>
</dbReference>
<dbReference type="InterPro" id="IPR027417">
    <property type="entry name" value="P-loop_NTPase"/>
</dbReference>
<feature type="compositionally biased region" description="Basic and acidic residues" evidence="1">
    <location>
        <begin position="483"/>
        <end position="497"/>
    </location>
</feature>
<dbReference type="InterPro" id="IPR000048">
    <property type="entry name" value="IQ_motif_EF-hand-BS"/>
</dbReference>
<feature type="compositionally biased region" description="Polar residues" evidence="1">
    <location>
        <begin position="83"/>
        <end position="92"/>
    </location>
</feature>